<dbReference type="RefSeq" id="WP_157542291.1">
    <property type="nucleotide sequence ID" value="NZ_WQLA01000004.1"/>
</dbReference>
<comment type="caution">
    <text evidence="2">The sequence shown here is derived from an EMBL/GenBank/DDBJ whole genome shotgun (WGS) entry which is preliminary data.</text>
</comment>
<dbReference type="InterPro" id="IPR032586">
    <property type="entry name" value="UxaE"/>
</dbReference>
<comment type="similarity">
    <text evidence="1">Belongs to the UxaE family.</text>
</comment>
<feature type="binding site" evidence="1">
    <location>
        <position position="217"/>
    </location>
    <ligand>
        <name>a divalent metal cation</name>
        <dbReference type="ChEBI" id="CHEBI:60240"/>
    </ligand>
</feature>
<reference evidence="2 3" key="1">
    <citation type="submission" date="2019-12" db="EMBL/GenBank/DDBJ databases">
        <title>Mucilaginibacter sp. HME9299 genome sequencing and assembly.</title>
        <authorList>
            <person name="Kang H."/>
            <person name="Kim H."/>
            <person name="Joh K."/>
        </authorList>
    </citation>
    <scope>NUCLEOTIDE SEQUENCE [LARGE SCALE GENOMIC DNA]</scope>
    <source>
        <strain evidence="2 3">HME9299</strain>
    </source>
</reference>
<dbReference type="EMBL" id="WQLA01000004">
    <property type="protein sequence ID" value="MVN91979.1"/>
    <property type="molecule type" value="Genomic_DNA"/>
</dbReference>
<sequence>MKLEKFSFGMGDRFAHQGEAQLKAVMKAKEQGVNITPIWNKSNREHKTVKTEPAELRAEADAAVAALGWTDSYRVDADHITLATVDGFIASSDFFTLDVADYIGKAAPDAEIEAFVERRKKYVGSLSIPGIAEQFEITEDMLREIAGKFLLAAIEAGKLYKHIAAGKGEDNFIAEVSMDEVNDPQTPVELFFILSALADNDIKAQTIAPKFTGRFNKGVDYVGNLQQFAKEFEEDILVIREAIKEFGLPENLKLSVHSGSDKFSIYAPIAELIKKHDTGIHLKTAGTTWLEEMIGLAEAGNEALELAIEIYINALGRFDELCVPYATVIDVQESRLPTAEEVQGWSGDKFANSLRHDQKHPDFNPDFRQMLHVAYKVAGENGDRYYAALKKYKDIVAANVTLNLYERHIVPLFLS</sequence>
<keyword evidence="1" id="KW-0479">Metal-binding</keyword>
<feature type="active site" description="Proton donor" evidence="1">
    <location>
        <position position="175"/>
    </location>
</feature>
<dbReference type="Proteomes" id="UP000434850">
    <property type="component" value="Unassembled WGS sequence"/>
</dbReference>
<feature type="active site" description="Proton acceptor" evidence="1">
    <location>
        <position position="78"/>
    </location>
</feature>
<evidence type="ECO:0000313" key="2">
    <source>
        <dbReference type="EMBL" id="MVN91979.1"/>
    </source>
</evidence>
<proteinExistence type="inferred from homology"/>
<gene>
    <name evidence="1" type="primary">uxaE</name>
    <name evidence="2" type="ORF">GO816_12645</name>
</gene>
<dbReference type="OrthoDB" id="9797992at2"/>
<dbReference type="GO" id="GO:0046872">
    <property type="term" value="F:metal ion binding"/>
    <property type="evidence" value="ECO:0007669"/>
    <property type="project" value="UniProtKB-UniRule"/>
</dbReference>
<accession>A0A6I4IF40</accession>
<keyword evidence="3" id="KW-1185">Reference proteome</keyword>
<organism evidence="2 3">
    <name type="scientific">Mucilaginibacter aquatilis</name>
    <dbReference type="NCBI Taxonomy" id="1517760"/>
    <lineage>
        <taxon>Bacteria</taxon>
        <taxon>Pseudomonadati</taxon>
        <taxon>Bacteroidota</taxon>
        <taxon>Sphingobacteriia</taxon>
        <taxon>Sphingobacteriales</taxon>
        <taxon>Sphingobacteriaceae</taxon>
        <taxon>Mucilaginibacter</taxon>
    </lineage>
</organism>
<dbReference type="AlphaFoldDB" id="A0A6I4IF40"/>
<comment type="cofactor">
    <cofactor evidence="1">
        <name>a divalent metal cation</name>
        <dbReference type="ChEBI" id="CHEBI:60240"/>
    </cofactor>
</comment>
<evidence type="ECO:0000313" key="3">
    <source>
        <dbReference type="Proteomes" id="UP000434850"/>
    </source>
</evidence>
<comment type="catalytic activity">
    <reaction evidence="1">
        <text>keto-D-tagaturonate = keto-D-fructuronate</text>
        <dbReference type="Rhea" id="RHEA:51656"/>
        <dbReference type="ChEBI" id="CHEBI:17886"/>
        <dbReference type="ChEBI" id="CHEBI:59881"/>
        <dbReference type="EC" id="5.1.2.7"/>
    </reaction>
</comment>
<dbReference type="GO" id="GO:0016856">
    <property type="term" value="F:racemase and epimerase activity, acting on hydroxy acids and derivatives"/>
    <property type="evidence" value="ECO:0007669"/>
    <property type="project" value="UniProtKB-UniRule"/>
</dbReference>
<dbReference type="HAMAP" id="MF_02243">
    <property type="entry name" value="UxaE"/>
    <property type="match status" value="1"/>
</dbReference>
<name>A0A6I4IF40_9SPHI</name>
<dbReference type="EC" id="5.1.2.7" evidence="1"/>
<dbReference type="Pfam" id="PF16257">
    <property type="entry name" value="UxaE"/>
    <property type="match status" value="1"/>
</dbReference>
<keyword evidence="1" id="KW-0413">Isomerase</keyword>
<comment type="function">
    <text evidence="1">Catalyzes the epimerization of D-tagaturonate (D-TagA) to D-fructuronate (D-FruA).</text>
</comment>
<feature type="binding site" evidence="1">
    <location>
        <position position="257"/>
    </location>
    <ligand>
        <name>a divalent metal cation</name>
        <dbReference type="ChEBI" id="CHEBI:60240"/>
    </ligand>
</feature>
<protein>
    <recommendedName>
        <fullName evidence="1">Tagaturonate/fructuronate epimerase</fullName>
        <shortName evidence="1">D-TagA/D-FruA epimerase</shortName>
        <ecNumber evidence="1">5.1.2.7</ecNumber>
    </recommendedName>
</protein>
<evidence type="ECO:0000256" key="1">
    <source>
        <dbReference type="HAMAP-Rule" id="MF_02243"/>
    </source>
</evidence>
<feature type="binding site" evidence="1">
    <location>
        <position position="79"/>
    </location>
    <ligand>
        <name>a divalent metal cation</name>
        <dbReference type="ChEBI" id="CHEBI:60240"/>
    </ligand>
</feature>